<evidence type="ECO:0000313" key="2">
    <source>
        <dbReference type="Proteomes" id="UP000005408"/>
    </source>
</evidence>
<protein>
    <submittedName>
        <fullName evidence="1">Uncharacterized protein</fullName>
    </submittedName>
</protein>
<name>A0A8W8J1V1_MAGGI</name>
<reference evidence="1" key="1">
    <citation type="submission" date="2022-08" db="UniProtKB">
        <authorList>
            <consortium name="EnsemblMetazoa"/>
        </authorList>
    </citation>
    <scope>IDENTIFICATION</scope>
    <source>
        <strain evidence="1">05x7-T-G4-1.051#20</strain>
    </source>
</reference>
<sequence length="182" mass="20801">MIFWKSCDKVGKYHSFKSYDEYTYITERNFKYSGVDQELSQYLRPWQPESSVLHLYYGRCDLTPLVGIDWAGSSGDRPRCWESLKKDKFISGPLHSSQRVPMEASVLFPSDEDIAGTRSEELSSVGLLFFCSIKVCEEVVGKDYFWYRSVRCVSSEVKRKGSLCVFLRSAHLSLITKTGGGN</sequence>
<evidence type="ECO:0000313" key="1">
    <source>
        <dbReference type="EnsemblMetazoa" id="G16363.1:cds"/>
    </source>
</evidence>
<organism evidence="1 2">
    <name type="scientific">Magallana gigas</name>
    <name type="common">Pacific oyster</name>
    <name type="synonym">Crassostrea gigas</name>
    <dbReference type="NCBI Taxonomy" id="29159"/>
    <lineage>
        <taxon>Eukaryota</taxon>
        <taxon>Metazoa</taxon>
        <taxon>Spiralia</taxon>
        <taxon>Lophotrochozoa</taxon>
        <taxon>Mollusca</taxon>
        <taxon>Bivalvia</taxon>
        <taxon>Autobranchia</taxon>
        <taxon>Pteriomorphia</taxon>
        <taxon>Ostreida</taxon>
        <taxon>Ostreoidea</taxon>
        <taxon>Ostreidae</taxon>
        <taxon>Magallana</taxon>
    </lineage>
</organism>
<dbReference type="EnsemblMetazoa" id="G16363.1">
    <property type="protein sequence ID" value="G16363.1:cds"/>
    <property type="gene ID" value="G16363"/>
</dbReference>
<keyword evidence="2" id="KW-1185">Reference proteome</keyword>
<dbReference type="Proteomes" id="UP000005408">
    <property type="component" value="Unassembled WGS sequence"/>
</dbReference>
<accession>A0A8W8J1V1</accession>
<dbReference type="AlphaFoldDB" id="A0A8W8J1V1"/>
<proteinExistence type="predicted"/>